<dbReference type="Pfam" id="PF00069">
    <property type="entry name" value="Pkinase"/>
    <property type="match status" value="1"/>
</dbReference>
<evidence type="ECO:0000313" key="18">
    <source>
        <dbReference type="EMBL" id="OMJ95491.1"/>
    </source>
</evidence>
<dbReference type="Gene3D" id="1.10.510.10">
    <property type="entry name" value="Transferase(Phosphotransferase) domain 1"/>
    <property type="match status" value="1"/>
</dbReference>
<gene>
    <name evidence="18" type="ORF">SteCoe_1085</name>
</gene>
<dbReference type="InterPro" id="IPR017441">
    <property type="entry name" value="Protein_kinase_ATP_BS"/>
</dbReference>
<dbReference type="PROSITE" id="PS50011">
    <property type="entry name" value="PROTEIN_KINASE_DOM"/>
    <property type="match status" value="1"/>
</dbReference>
<dbReference type="CDD" id="cd05117">
    <property type="entry name" value="STKc_CAMK"/>
    <property type="match status" value="1"/>
</dbReference>
<keyword evidence="10" id="KW-0106">Calcium</keyword>
<dbReference type="PROSITE" id="PS50222">
    <property type="entry name" value="EF_HAND_2"/>
    <property type="match status" value="2"/>
</dbReference>
<proteinExistence type="inferred from homology"/>
<keyword evidence="8 15" id="KW-0547">Nucleotide-binding</keyword>
<evidence type="ECO:0000259" key="16">
    <source>
        <dbReference type="PROSITE" id="PS50011"/>
    </source>
</evidence>
<evidence type="ECO:0000256" key="10">
    <source>
        <dbReference type="ARBA" id="ARBA00022837"/>
    </source>
</evidence>
<keyword evidence="4" id="KW-0723">Serine/threonine-protein kinase</keyword>
<comment type="caution">
    <text evidence="18">The sequence shown here is derived from an EMBL/GenBank/DDBJ whole genome shotgun (WGS) entry which is preliminary data.</text>
</comment>
<evidence type="ECO:0000256" key="9">
    <source>
        <dbReference type="ARBA" id="ARBA00022777"/>
    </source>
</evidence>
<dbReference type="InterPro" id="IPR000719">
    <property type="entry name" value="Prot_kinase_dom"/>
</dbReference>
<evidence type="ECO:0000256" key="2">
    <source>
        <dbReference type="ARBA" id="ARBA00011245"/>
    </source>
</evidence>
<keyword evidence="11 15" id="KW-0067">ATP-binding</keyword>
<evidence type="ECO:0000256" key="4">
    <source>
        <dbReference type="ARBA" id="ARBA00022527"/>
    </source>
</evidence>
<dbReference type="GO" id="GO:0005509">
    <property type="term" value="F:calcium ion binding"/>
    <property type="evidence" value="ECO:0007669"/>
    <property type="project" value="InterPro"/>
</dbReference>
<comment type="cofactor">
    <cofactor evidence="1">
        <name>Mg(2+)</name>
        <dbReference type="ChEBI" id="CHEBI:18420"/>
    </cofactor>
</comment>
<dbReference type="SMART" id="SM00054">
    <property type="entry name" value="EFh"/>
    <property type="match status" value="2"/>
</dbReference>
<sequence>MGICFTHTSSVKNEPERFKLISQSRISRFMKLTNIHDDYFFTKVLGHGQYGAVREGRKKEANSESVEKTYAIKSILKNRMNIIMLRRELEIMSVLDHPNIVRLYETYEDEQYVHIVMEYCGGGDVAERIIDEGKFSEAEAASIMEKLLGAVNYLHLHSISHRDLKAENFLYESKAPGSSIKIADFGMSAKFGQNLRMQSLAGTPYYLAPEVLKGSYTKSCDIWSLGVFLYFILSGSYPFKGFSLDEVFEKLSVGQLKFDNSDWNRVSKEAKDIIGHMLMVDPRKRITIKKALMHPWFTLNKNAEPEPVPFHIFNSLKQYKAENKLWQEALKVVVKVLSKGEISDLKKWFIAIDTNNSGSISANELAKAMKLSGYQIAEEEIMEIVKNNAYLGEGKINYSDFLIATLDKKKFMDDEVLWQAFKYFDVDDDGYISFIDIKVALSKAGNEFTETEIDSLMAGSELSEFENSDFEKFKEIMTKKQVLDKTENQEATPINRLVRRITNDFQKSNFNV</sequence>
<dbReference type="InterPro" id="IPR002048">
    <property type="entry name" value="EF_hand_dom"/>
</dbReference>
<dbReference type="FunFam" id="3.30.200.20:FF:000315">
    <property type="entry name" value="Calcium-dependent protein kinase 3"/>
    <property type="match status" value="1"/>
</dbReference>
<keyword evidence="19" id="KW-1185">Reference proteome</keyword>
<dbReference type="InterPro" id="IPR011009">
    <property type="entry name" value="Kinase-like_dom_sf"/>
</dbReference>
<evidence type="ECO:0000256" key="11">
    <source>
        <dbReference type="ARBA" id="ARBA00022840"/>
    </source>
</evidence>
<evidence type="ECO:0000256" key="15">
    <source>
        <dbReference type="PROSITE-ProRule" id="PRU10141"/>
    </source>
</evidence>
<dbReference type="InterPro" id="IPR011992">
    <property type="entry name" value="EF-hand-dom_pair"/>
</dbReference>
<dbReference type="Gene3D" id="3.30.200.20">
    <property type="entry name" value="Phosphorylase Kinase, domain 1"/>
    <property type="match status" value="1"/>
</dbReference>
<dbReference type="Pfam" id="PF13405">
    <property type="entry name" value="EF-hand_6"/>
    <property type="match status" value="1"/>
</dbReference>
<dbReference type="PROSITE" id="PS00107">
    <property type="entry name" value="PROTEIN_KINASE_ATP"/>
    <property type="match status" value="1"/>
</dbReference>
<dbReference type="FunFam" id="1.10.510.10:FF:000571">
    <property type="entry name" value="Maternal embryonic leucine zipper kinase"/>
    <property type="match status" value="1"/>
</dbReference>
<feature type="domain" description="Protein kinase" evidence="16">
    <location>
        <begin position="39"/>
        <end position="297"/>
    </location>
</feature>
<dbReference type="GO" id="GO:0004674">
    <property type="term" value="F:protein serine/threonine kinase activity"/>
    <property type="evidence" value="ECO:0007669"/>
    <property type="project" value="UniProtKB-KW"/>
</dbReference>
<keyword evidence="5" id="KW-0808">Transferase</keyword>
<dbReference type="InterPro" id="IPR050205">
    <property type="entry name" value="CDPK_Ser/Thr_kinases"/>
</dbReference>
<comment type="catalytic activity">
    <reaction evidence="13">
        <text>L-threonyl-[protein] + ATP = O-phospho-L-threonyl-[protein] + ADP + H(+)</text>
        <dbReference type="Rhea" id="RHEA:46608"/>
        <dbReference type="Rhea" id="RHEA-COMP:11060"/>
        <dbReference type="Rhea" id="RHEA-COMP:11605"/>
        <dbReference type="ChEBI" id="CHEBI:15378"/>
        <dbReference type="ChEBI" id="CHEBI:30013"/>
        <dbReference type="ChEBI" id="CHEBI:30616"/>
        <dbReference type="ChEBI" id="CHEBI:61977"/>
        <dbReference type="ChEBI" id="CHEBI:456216"/>
        <dbReference type="EC" id="2.7.11.1"/>
    </reaction>
</comment>
<name>A0A1R2D2N7_9CILI</name>
<dbReference type="SUPFAM" id="SSF47473">
    <property type="entry name" value="EF-hand"/>
    <property type="match status" value="1"/>
</dbReference>
<dbReference type="SMART" id="SM00220">
    <property type="entry name" value="S_TKc"/>
    <property type="match status" value="1"/>
</dbReference>
<dbReference type="InterPro" id="IPR008271">
    <property type="entry name" value="Ser/Thr_kinase_AS"/>
</dbReference>
<feature type="domain" description="EF-hand" evidence="17">
    <location>
        <begin position="340"/>
        <end position="375"/>
    </location>
</feature>
<evidence type="ECO:0000256" key="7">
    <source>
        <dbReference type="ARBA" id="ARBA00022737"/>
    </source>
</evidence>
<dbReference type="GO" id="GO:0005524">
    <property type="term" value="F:ATP binding"/>
    <property type="evidence" value="ECO:0007669"/>
    <property type="project" value="UniProtKB-UniRule"/>
</dbReference>
<dbReference type="Proteomes" id="UP000187209">
    <property type="component" value="Unassembled WGS sequence"/>
</dbReference>
<protein>
    <recommendedName>
        <fullName evidence="3">non-specific serine/threonine protein kinase</fullName>
        <ecNumber evidence="3">2.7.11.1</ecNumber>
    </recommendedName>
</protein>
<organism evidence="18 19">
    <name type="scientific">Stentor coeruleus</name>
    <dbReference type="NCBI Taxonomy" id="5963"/>
    <lineage>
        <taxon>Eukaryota</taxon>
        <taxon>Sar</taxon>
        <taxon>Alveolata</taxon>
        <taxon>Ciliophora</taxon>
        <taxon>Postciliodesmatophora</taxon>
        <taxon>Heterotrichea</taxon>
        <taxon>Heterotrichida</taxon>
        <taxon>Stentoridae</taxon>
        <taxon>Stentor</taxon>
    </lineage>
</organism>
<comment type="catalytic activity">
    <reaction evidence="14">
        <text>L-seryl-[protein] + ATP = O-phospho-L-seryl-[protein] + ADP + H(+)</text>
        <dbReference type="Rhea" id="RHEA:17989"/>
        <dbReference type="Rhea" id="RHEA-COMP:9863"/>
        <dbReference type="Rhea" id="RHEA-COMP:11604"/>
        <dbReference type="ChEBI" id="CHEBI:15378"/>
        <dbReference type="ChEBI" id="CHEBI:29999"/>
        <dbReference type="ChEBI" id="CHEBI:30616"/>
        <dbReference type="ChEBI" id="CHEBI:83421"/>
        <dbReference type="ChEBI" id="CHEBI:456216"/>
        <dbReference type="EC" id="2.7.11.1"/>
    </reaction>
</comment>
<dbReference type="Pfam" id="PF13499">
    <property type="entry name" value="EF-hand_7"/>
    <property type="match status" value="1"/>
</dbReference>
<dbReference type="Gene3D" id="1.10.238.10">
    <property type="entry name" value="EF-hand"/>
    <property type="match status" value="2"/>
</dbReference>
<evidence type="ECO:0000256" key="3">
    <source>
        <dbReference type="ARBA" id="ARBA00012513"/>
    </source>
</evidence>
<dbReference type="EC" id="2.7.11.1" evidence="3"/>
<dbReference type="AlphaFoldDB" id="A0A1R2D2N7"/>
<keyword evidence="6" id="KW-0479">Metal-binding</keyword>
<accession>A0A1R2D2N7</accession>
<dbReference type="OrthoDB" id="289693at2759"/>
<dbReference type="EMBL" id="MPUH01000011">
    <property type="protein sequence ID" value="OMJ95491.1"/>
    <property type="molecule type" value="Genomic_DNA"/>
</dbReference>
<dbReference type="FunFam" id="1.10.238.10:FF:000001">
    <property type="entry name" value="Calmodulin 1"/>
    <property type="match status" value="1"/>
</dbReference>
<evidence type="ECO:0000259" key="17">
    <source>
        <dbReference type="PROSITE" id="PS50222"/>
    </source>
</evidence>
<evidence type="ECO:0000256" key="5">
    <source>
        <dbReference type="ARBA" id="ARBA00022679"/>
    </source>
</evidence>
<reference evidence="18 19" key="1">
    <citation type="submission" date="2016-11" db="EMBL/GenBank/DDBJ databases">
        <title>The macronuclear genome of Stentor coeruleus: a giant cell with tiny introns.</title>
        <authorList>
            <person name="Slabodnick M."/>
            <person name="Ruby J.G."/>
            <person name="Reiff S.B."/>
            <person name="Swart E.C."/>
            <person name="Gosai S."/>
            <person name="Prabakaran S."/>
            <person name="Witkowska E."/>
            <person name="Larue G.E."/>
            <person name="Fisher S."/>
            <person name="Freeman R.M."/>
            <person name="Gunawardena J."/>
            <person name="Chu W."/>
            <person name="Stover N.A."/>
            <person name="Gregory B.D."/>
            <person name="Nowacki M."/>
            <person name="Derisi J."/>
            <person name="Roy S.W."/>
            <person name="Marshall W.F."/>
            <person name="Sood P."/>
        </authorList>
    </citation>
    <scope>NUCLEOTIDE SEQUENCE [LARGE SCALE GENOMIC DNA]</scope>
    <source>
        <strain evidence="18">WM001</strain>
    </source>
</reference>
<feature type="binding site" evidence="15">
    <location>
        <position position="77"/>
    </location>
    <ligand>
        <name>ATP</name>
        <dbReference type="ChEBI" id="CHEBI:30616"/>
    </ligand>
</feature>
<feature type="domain" description="EF-hand" evidence="17">
    <location>
        <begin position="412"/>
        <end position="447"/>
    </location>
</feature>
<evidence type="ECO:0000256" key="6">
    <source>
        <dbReference type="ARBA" id="ARBA00022723"/>
    </source>
</evidence>
<dbReference type="PROSITE" id="PS00018">
    <property type="entry name" value="EF_HAND_1"/>
    <property type="match status" value="2"/>
</dbReference>
<keyword evidence="9" id="KW-0418">Kinase</keyword>
<evidence type="ECO:0000256" key="12">
    <source>
        <dbReference type="ARBA" id="ARBA00024334"/>
    </source>
</evidence>
<dbReference type="PROSITE" id="PS00108">
    <property type="entry name" value="PROTEIN_KINASE_ST"/>
    <property type="match status" value="1"/>
</dbReference>
<evidence type="ECO:0000256" key="8">
    <source>
        <dbReference type="ARBA" id="ARBA00022741"/>
    </source>
</evidence>
<dbReference type="SUPFAM" id="SSF56112">
    <property type="entry name" value="Protein kinase-like (PK-like)"/>
    <property type="match status" value="1"/>
</dbReference>
<evidence type="ECO:0000256" key="13">
    <source>
        <dbReference type="ARBA" id="ARBA00047899"/>
    </source>
</evidence>
<evidence type="ECO:0000256" key="14">
    <source>
        <dbReference type="ARBA" id="ARBA00048679"/>
    </source>
</evidence>
<keyword evidence="7" id="KW-0677">Repeat</keyword>
<evidence type="ECO:0000256" key="1">
    <source>
        <dbReference type="ARBA" id="ARBA00001946"/>
    </source>
</evidence>
<comment type="similarity">
    <text evidence="12">Belongs to the protein kinase superfamily. Ser/Thr protein kinase family. CDPK subfamily.</text>
</comment>
<evidence type="ECO:0000313" key="19">
    <source>
        <dbReference type="Proteomes" id="UP000187209"/>
    </source>
</evidence>
<comment type="subunit">
    <text evidence="2">Monomer.</text>
</comment>
<dbReference type="InterPro" id="IPR018247">
    <property type="entry name" value="EF_Hand_1_Ca_BS"/>
</dbReference>
<dbReference type="PANTHER" id="PTHR24349">
    <property type="entry name" value="SERINE/THREONINE-PROTEIN KINASE"/>
    <property type="match status" value="1"/>
</dbReference>